<sequence length="624" mass="70244">MKIRVYNVVHGERISLHLPLLVGEIDGSIEDGSIEVRNTSRHEGVATVWPVIEGAFKGLVRLIPGANHIQMTHCDEILTLTLVFTFPHFKYFVRPVYIVLSGDDGYFQGPEEEDCTVDSALERIKLGAMLIQTFTAEKMKEHGFGRVSFQLEVDANYEPVCHVFHSKLTLEEAHCMTGNDLWTYFARELMISSNFVDKEICKWYCFMSFTRYSPPSDITPSTHSEILKYTKGHTALGGGGLALFGTGNLHTWAASIGEVNKRFTDTRRIDRTKFMDDSAYREFYWANYATGLGASLHELGHTFDLAHTPSGIMARGFDDLHKVFIVQRSRGNGSSDHIHERSSSETRSTTSSSSESLSNQGYNREVKVKDINARRYKDVCYGSPFRKPASRRNSGSGNVYIAPPPMVFRIEPNFRPVSLQQTVSISVHNYDGSKTHQTITKDSCYETVTEVTLGESGQLLAKSCKRERHHSSESTTSVQSSSYSSASPSRVIPSNLPNSPSGTEVNVPAFQFIDDGAHWYRASAVLLRFHRWFNNYNVPESRKHMSLSGSRIKSSYGFRLVELRSDPEGVVFHHWEFLSETPPTEFTLKTSRLKNVPKDAKTVSILAEDNVGNVFKKRVDLEVN</sequence>
<dbReference type="PANTHER" id="PTHR21054">
    <property type="entry name" value="ZINC METALLOPROTEINASE-RELATED"/>
    <property type="match status" value="1"/>
</dbReference>
<accession>A0ABY7E126</accession>
<proteinExistence type="predicted"/>
<dbReference type="Pfam" id="PF12044">
    <property type="entry name" value="Metallopep"/>
    <property type="match status" value="1"/>
</dbReference>
<name>A0ABY7E126_MYAAR</name>
<dbReference type="InterPro" id="IPR053002">
    <property type="entry name" value="Metalloproteinase_M10B"/>
</dbReference>
<feature type="compositionally biased region" description="Low complexity" evidence="1">
    <location>
        <begin position="473"/>
        <end position="494"/>
    </location>
</feature>
<evidence type="ECO:0000256" key="1">
    <source>
        <dbReference type="SAM" id="MobiDB-lite"/>
    </source>
</evidence>
<feature type="region of interest" description="Disordered" evidence="1">
    <location>
        <begin position="463"/>
        <end position="500"/>
    </location>
</feature>
<evidence type="ECO:0000313" key="3">
    <source>
        <dbReference type="Proteomes" id="UP001164746"/>
    </source>
</evidence>
<organism evidence="2 3">
    <name type="scientific">Mya arenaria</name>
    <name type="common">Soft-shell clam</name>
    <dbReference type="NCBI Taxonomy" id="6604"/>
    <lineage>
        <taxon>Eukaryota</taxon>
        <taxon>Metazoa</taxon>
        <taxon>Spiralia</taxon>
        <taxon>Lophotrochozoa</taxon>
        <taxon>Mollusca</taxon>
        <taxon>Bivalvia</taxon>
        <taxon>Autobranchia</taxon>
        <taxon>Heteroconchia</taxon>
        <taxon>Euheterodonta</taxon>
        <taxon>Imparidentia</taxon>
        <taxon>Neoheterodontei</taxon>
        <taxon>Myida</taxon>
        <taxon>Myoidea</taxon>
        <taxon>Myidae</taxon>
        <taxon>Mya</taxon>
    </lineage>
</organism>
<dbReference type="Proteomes" id="UP001164746">
    <property type="component" value="Chromosome 4"/>
</dbReference>
<dbReference type="InterPro" id="IPR021917">
    <property type="entry name" value="Unchr_Zn-peptidase-like"/>
</dbReference>
<dbReference type="EMBL" id="CP111015">
    <property type="protein sequence ID" value="WAR02650.1"/>
    <property type="molecule type" value="Genomic_DNA"/>
</dbReference>
<evidence type="ECO:0000313" key="2">
    <source>
        <dbReference type="EMBL" id="WAR02650.1"/>
    </source>
</evidence>
<gene>
    <name evidence="2" type="ORF">MAR_009208</name>
</gene>
<feature type="compositionally biased region" description="Low complexity" evidence="1">
    <location>
        <begin position="345"/>
        <end position="356"/>
    </location>
</feature>
<protein>
    <submittedName>
        <fullName evidence="2">YK66-like protein</fullName>
    </submittedName>
</protein>
<keyword evidence="3" id="KW-1185">Reference proteome</keyword>
<reference evidence="2" key="1">
    <citation type="submission" date="2022-11" db="EMBL/GenBank/DDBJ databases">
        <title>Centuries of genome instability and evolution in soft-shell clam transmissible cancer (bioRxiv).</title>
        <authorList>
            <person name="Hart S.F.M."/>
            <person name="Yonemitsu M.A."/>
            <person name="Giersch R.M."/>
            <person name="Beal B.F."/>
            <person name="Arriagada G."/>
            <person name="Davis B.W."/>
            <person name="Ostrander E.A."/>
            <person name="Goff S.P."/>
            <person name="Metzger M.J."/>
        </authorList>
    </citation>
    <scope>NUCLEOTIDE SEQUENCE</scope>
    <source>
        <strain evidence="2">MELC-2E11</strain>
        <tissue evidence="2">Siphon/mantle</tissue>
    </source>
</reference>
<dbReference type="PANTHER" id="PTHR21054:SF2">
    <property type="entry name" value="MIP04191P"/>
    <property type="match status" value="1"/>
</dbReference>
<feature type="region of interest" description="Disordered" evidence="1">
    <location>
        <begin position="331"/>
        <end position="363"/>
    </location>
</feature>